<dbReference type="InterPro" id="IPR002885">
    <property type="entry name" value="PPR_rpt"/>
</dbReference>
<evidence type="ECO:0000259" key="3">
    <source>
        <dbReference type="Pfam" id="PF14432"/>
    </source>
</evidence>
<evidence type="ECO:0000313" key="4">
    <source>
        <dbReference type="EMBL" id="RZC72884.1"/>
    </source>
</evidence>
<feature type="repeat" description="PPR" evidence="2">
    <location>
        <begin position="307"/>
        <end position="337"/>
    </location>
</feature>
<dbReference type="OMA" id="MRFFHFM"/>
<dbReference type="PANTHER" id="PTHR47926">
    <property type="entry name" value="PENTATRICOPEPTIDE REPEAT-CONTAINING PROTEIN"/>
    <property type="match status" value="1"/>
</dbReference>
<organism evidence="4 5">
    <name type="scientific">Papaver somniferum</name>
    <name type="common">Opium poppy</name>
    <dbReference type="NCBI Taxonomy" id="3469"/>
    <lineage>
        <taxon>Eukaryota</taxon>
        <taxon>Viridiplantae</taxon>
        <taxon>Streptophyta</taxon>
        <taxon>Embryophyta</taxon>
        <taxon>Tracheophyta</taxon>
        <taxon>Spermatophyta</taxon>
        <taxon>Magnoliopsida</taxon>
        <taxon>Ranunculales</taxon>
        <taxon>Papaveraceae</taxon>
        <taxon>Papaveroideae</taxon>
        <taxon>Papaver</taxon>
    </lineage>
</organism>
<sequence>TELALSCQKLSAFRAKSIFNSGISHCCPFILSLQNLYHSSSISCIQEQRTEGESVTTNYGFLTLSDHRNHEISAFPQKGFSEITSFNTGRAVHGFCFKNGIHLNPIQSNTLINMYSKFNSLKAAKHVFDQIPERNQASWNTIVSGCVRAGLHIEGFELLREMLVQGVEPNIFVFSSLISACNKSDSLFLEGIQIHGFAEKAGFLADVFVSSALLHFYGTYGYMTAARKFFEEMPERNVVSWTSLMMDYSNNGDPEEAIEIYCRMRGAGVSCNQNSFATVISSCGTLENELLGRQVLAHVLVSGFGSNVSVSNALIHMFGSCGDVKNAEYVFDRMPERDTISWNSIISAYSQNGLCEESLRIFKKMRLANSKPNSTALSCLISSCSTVDNLRWGMGIHGLVVKIGLDSIVCVGNTLITLYSESGRFEDSKLSFLEMSDKDLISWHSMMVSSVQNGQHRNALELLAKLCRTSKIRNHVTFASALAACSVPEDLLEGKTIHAHIIRTGLHENLLIGNTLVTMYGKCGMIRAGERIIHIMPERNEVTWNALIGGFVENEEPQAAIKAYKSMRKDGISVNYITIVSILGSWSAPNDLLKVGMSIHAHIVLMGFGQDDYVKNSLLTMYAKCGDFTSSNFIFNEFASKTAVSWNVMIATNAHQGNDLHVANAAMDMYGKCGDMVDVLKILPEPTSRSRLSWNILISGFSRHGYFKEAIETFNEMIQMGEWPDHVTFVSLLSACNHGGLIDEGLSYFSSMMSEFGVTQGIEHCVCIIDLLGRLGRLSEAEKFITEMPVPPNDLIWRSLLSACRNHNNLELGKKAAQHLLELDPSDDAAYVLLSNVCAVSGRWEDVDDLRRKMKSSNIKKKPACSWVKVNNKVSTFGMGDKSHPQKDQIYAKLEDLKQIIRETGYIPDTSFSLHDTDEEQKEQNLWNHSEKVALAFALINSVDGSVIRIFKNLRVCGDCHSMFKHVSQAVQRTIVLRDSYRFHHFNGGKCSCGDYWELYGLYLKLSAFGDASSSGFSGYGYVRQLGFFRLVCTISLIFTPVVTTAIDAVPTEEDFVRYQNTALNWAASSNEESKKTNIRCRTCSSFFTFPGLEGTPVSTGCWSWTDKKLLFFKVRQCVRKCQTLGTYLLDIAKETDPVLVQRIKLQYSGKTANRLIAKQVNHGVNDSALSTTVVIEEELAGYKKSMKEIYVKLVKEFIKNGSPKSLKTDYNVGGKQ</sequence>
<dbReference type="InterPro" id="IPR032867">
    <property type="entry name" value="DYW_dom"/>
</dbReference>
<feature type="repeat" description="PPR" evidence="2">
    <location>
        <begin position="237"/>
        <end position="271"/>
    </location>
</feature>
<dbReference type="FunFam" id="1.25.40.10:FF:000073">
    <property type="entry name" value="Pentatricopeptide repeat-containing protein chloroplastic"/>
    <property type="match status" value="2"/>
</dbReference>
<feature type="repeat" description="PPR" evidence="2">
    <location>
        <begin position="540"/>
        <end position="574"/>
    </location>
</feature>
<dbReference type="GO" id="GO:0003723">
    <property type="term" value="F:RNA binding"/>
    <property type="evidence" value="ECO:0007669"/>
    <property type="project" value="InterPro"/>
</dbReference>
<dbReference type="NCBIfam" id="TIGR00756">
    <property type="entry name" value="PPR"/>
    <property type="match status" value="5"/>
</dbReference>
<dbReference type="PROSITE" id="PS51375">
    <property type="entry name" value="PPR"/>
    <property type="match status" value="6"/>
</dbReference>
<protein>
    <recommendedName>
        <fullName evidence="3">DYW domain-containing protein</fullName>
    </recommendedName>
</protein>
<dbReference type="GO" id="GO:0009451">
    <property type="term" value="P:RNA modification"/>
    <property type="evidence" value="ECO:0007669"/>
    <property type="project" value="InterPro"/>
</dbReference>
<keyword evidence="5" id="KW-1185">Reference proteome</keyword>
<name>A0A4Y7KHR1_PAPSO</name>
<dbReference type="AlphaFoldDB" id="A0A4Y7KHR1"/>
<dbReference type="Pfam" id="PF20431">
    <property type="entry name" value="E_motif"/>
    <property type="match status" value="1"/>
</dbReference>
<feature type="repeat" description="PPR" evidence="2">
    <location>
        <begin position="338"/>
        <end position="372"/>
    </location>
</feature>
<evidence type="ECO:0000313" key="5">
    <source>
        <dbReference type="Proteomes" id="UP000316621"/>
    </source>
</evidence>
<dbReference type="Pfam" id="PF14432">
    <property type="entry name" value="DYW_deaminase"/>
    <property type="match status" value="1"/>
</dbReference>
<keyword evidence="1" id="KW-0677">Repeat</keyword>
<dbReference type="PANTHER" id="PTHR47926:SF506">
    <property type="entry name" value="TETRATRICOPEPTIDE REPEAT-LIKE SUPERFAMILY PROTEIN ISOFORM 1"/>
    <property type="match status" value="1"/>
</dbReference>
<dbReference type="Gene3D" id="1.25.40.10">
    <property type="entry name" value="Tetratricopeptide repeat domain"/>
    <property type="match status" value="6"/>
</dbReference>
<dbReference type="SUPFAM" id="SSF48452">
    <property type="entry name" value="TPR-like"/>
    <property type="match status" value="1"/>
</dbReference>
<dbReference type="InterPro" id="IPR046849">
    <property type="entry name" value="E2_motif"/>
</dbReference>
<feature type="repeat" description="PPR" evidence="2">
    <location>
        <begin position="690"/>
        <end position="724"/>
    </location>
</feature>
<reference evidence="4 5" key="1">
    <citation type="journal article" date="2018" name="Science">
        <title>The opium poppy genome and morphinan production.</title>
        <authorList>
            <person name="Guo L."/>
            <person name="Winzer T."/>
            <person name="Yang X."/>
            <person name="Li Y."/>
            <person name="Ning Z."/>
            <person name="He Z."/>
            <person name="Teodor R."/>
            <person name="Lu Y."/>
            <person name="Bowser T.A."/>
            <person name="Graham I.A."/>
            <person name="Ye K."/>
        </authorList>
    </citation>
    <scope>NUCLEOTIDE SEQUENCE [LARGE SCALE GENOMIC DNA]</scope>
    <source>
        <strain evidence="5">cv. HN1</strain>
        <tissue evidence="4">Leaves</tissue>
    </source>
</reference>
<dbReference type="GO" id="GO:0008270">
    <property type="term" value="F:zinc ion binding"/>
    <property type="evidence" value="ECO:0007669"/>
    <property type="project" value="InterPro"/>
</dbReference>
<dbReference type="FunFam" id="1.25.40.10:FF:000381">
    <property type="entry name" value="Pentatricopeptide repeat-containing protein"/>
    <property type="match status" value="2"/>
</dbReference>
<feature type="domain" description="DYW" evidence="3">
    <location>
        <begin position="905"/>
        <end position="997"/>
    </location>
</feature>
<evidence type="ECO:0000256" key="2">
    <source>
        <dbReference type="PROSITE-ProRule" id="PRU00708"/>
    </source>
</evidence>
<dbReference type="InterPro" id="IPR046848">
    <property type="entry name" value="E_motif"/>
</dbReference>
<dbReference type="Gramene" id="RZC72884">
    <property type="protein sequence ID" value="RZC72884"/>
    <property type="gene ID" value="C5167_048360"/>
</dbReference>
<accession>A0A4Y7KHR1</accession>
<gene>
    <name evidence="4" type="ORF">C5167_048360</name>
</gene>
<dbReference type="Pfam" id="PF01535">
    <property type="entry name" value="PPR"/>
    <property type="match status" value="3"/>
</dbReference>
<evidence type="ECO:0000256" key="1">
    <source>
        <dbReference type="ARBA" id="ARBA00022737"/>
    </source>
</evidence>
<dbReference type="InterPro" id="IPR011990">
    <property type="entry name" value="TPR-like_helical_dom_sf"/>
</dbReference>
<dbReference type="Pfam" id="PF20430">
    <property type="entry name" value="Eplus_motif"/>
    <property type="match status" value="1"/>
</dbReference>
<dbReference type="Pfam" id="PF13041">
    <property type="entry name" value="PPR_2"/>
    <property type="match status" value="5"/>
</dbReference>
<dbReference type="EMBL" id="CM010722">
    <property type="protein sequence ID" value="RZC72884.1"/>
    <property type="molecule type" value="Genomic_DNA"/>
</dbReference>
<proteinExistence type="predicted"/>
<dbReference type="FunFam" id="1.25.40.10:FF:000288">
    <property type="entry name" value="Pentatricopeptide repeat-containing protein At4g02750"/>
    <property type="match status" value="1"/>
</dbReference>
<dbReference type="Proteomes" id="UP000316621">
    <property type="component" value="Chromosome 8"/>
</dbReference>
<feature type="non-terminal residue" evidence="4">
    <location>
        <position position="1"/>
    </location>
</feature>
<feature type="repeat" description="PPR" evidence="2">
    <location>
        <begin position="135"/>
        <end position="169"/>
    </location>
</feature>
<dbReference type="InterPro" id="IPR046960">
    <property type="entry name" value="PPR_At4g14850-like_plant"/>
</dbReference>